<organism evidence="1 2">
    <name type="scientific">Clostridium felsineum</name>
    <dbReference type="NCBI Taxonomy" id="36839"/>
    <lineage>
        <taxon>Bacteria</taxon>
        <taxon>Bacillati</taxon>
        <taxon>Bacillota</taxon>
        <taxon>Clostridia</taxon>
        <taxon>Eubacteriales</taxon>
        <taxon>Clostridiaceae</taxon>
        <taxon>Clostridium</taxon>
    </lineage>
</organism>
<dbReference type="STRING" id="84029.CROST_32280"/>
<protein>
    <submittedName>
        <fullName evidence="1">Uncharacterized protein</fullName>
    </submittedName>
</protein>
<sequence>MNTNPKFYKAYLGKNYFDVNFIVENMVNKLNAFKSDFNTVREMSICNNFQKLYKHYPKGKYFGEFGMEHVYQKNYDLYSSKNSKNFATFLNSSNKSPVKGKVLSIEYAYEDSFYMNVNYDNRSTQIPTVINDNLLSNYDKSDITLFKLNGENSPLNNTKYFIDDSSKGFTTEYFQYIISIKNSKATEPLGNI</sequence>
<dbReference type="RefSeq" id="WP_077835278.1">
    <property type="nucleotide sequence ID" value="NZ_CP096983.1"/>
</dbReference>
<evidence type="ECO:0000313" key="1">
    <source>
        <dbReference type="EMBL" id="URZ09814.1"/>
    </source>
</evidence>
<proteinExistence type="predicted"/>
<dbReference type="KEGG" id="crw:CROST_005130"/>
<gene>
    <name evidence="1" type="ORF">CROST_005130</name>
</gene>
<evidence type="ECO:0000313" key="2">
    <source>
        <dbReference type="Proteomes" id="UP000190951"/>
    </source>
</evidence>
<accession>A0A1S8L1F2</accession>
<name>A0A1S8L1F2_9CLOT</name>
<dbReference type="Proteomes" id="UP000190951">
    <property type="component" value="Chromosome"/>
</dbReference>
<dbReference type="EMBL" id="CP096983">
    <property type="protein sequence ID" value="URZ09814.1"/>
    <property type="molecule type" value="Genomic_DNA"/>
</dbReference>
<dbReference type="AlphaFoldDB" id="A0A1S8L1F2"/>
<reference evidence="1 2" key="1">
    <citation type="submission" date="2022-04" db="EMBL/GenBank/DDBJ databases">
        <title>Genome sequence of C. roseum typestrain.</title>
        <authorList>
            <person name="Poehlein A."/>
            <person name="Schoch T."/>
            <person name="Duerre P."/>
            <person name="Daniel R."/>
        </authorList>
    </citation>
    <scope>NUCLEOTIDE SEQUENCE [LARGE SCALE GENOMIC DNA]</scope>
    <source>
        <strain evidence="1 2">DSM 7320</strain>
    </source>
</reference>
<keyword evidence="2" id="KW-1185">Reference proteome</keyword>